<dbReference type="GO" id="GO:0043335">
    <property type="term" value="P:protein unfolding"/>
    <property type="evidence" value="ECO:0007669"/>
    <property type="project" value="TreeGrafter"/>
</dbReference>
<dbReference type="GO" id="GO:0003755">
    <property type="term" value="F:peptidyl-prolyl cis-trans isomerase activity"/>
    <property type="evidence" value="ECO:0007669"/>
    <property type="project" value="TreeGrafter"/>
</dbReference>
<protein>
    <recommendedName>
        <fullName evidence="1">Trigger factor ribosome-binding bacterial domain-containing protein</fullName>
    </recommendedName>
</protein>
<feature type="domain" description="Trigger factor ribosome-binding bacterial" evidence="1">
    <location>
        <begin position="1"/>
        <end position="142"/>
    </location>
</feature>
<name>A0A9D9IIU5_9BACT</name>
<dbReference type="InterPro" id="IPR005215">
    <property type="entry name" value="Trig_fac"/>
</dbReference>
<sequence>MEIKSNKIDELNIALSIEIKEDDYAEDLKKKLSAYRRKADIKGFRKGMAPAALIQKLYGVQARSEAVNDMLAKSLQDYISDNKLNIIGEPLPSEDKKSIDWENDKDFEFDFDIALSPEIDLEVSKEDSVAYYNVSVDEKAKESMRASLLGQYGSLEDAESIEDDYFFTADFVQGDFKVEDTYVAVRSMTEAGKKGIAGKKIGDVVDVDVNAWFENETDRASMLKLSKEELAGMQPVFQMTVKTIKHFVPAKADQDTFDRIYGKDVVKSEEEFDAKIEERLREEYDRERDYRFMLDVKEYLLAKAAISLPENFMKRWIYYANDGKFTMEDIEKEFDLFLKDYRWQMLRGYFMKKFDVKVSREDLLATAREFAVYQFAMYGINNAPKEQLDKFAENMLSQEREASRIYDKTEDDKCIAAIKEHITLKSEDITIEKLRELNG</sequence>
<dbReference type="Pfam" id="PF05697">
    <property type="entry name" value="Trigger_N"/>
    <property type="match status" value="1"/>
</dbReference>
<evidence type="ECO:0000313" key="2">
    <source>
        <dbReference type="EMBL" id="MBO8472881.1"/>
    </source>
</evidence>
<reference evidence="2" key="1">
    <citation type="submission" date="2020-10" db="EMBL/GenBank/DDBJ databases">
        <authorList>
            <person name="Gilroy R."/>
        </authorList>
    </citation>
    <scope>NUCLEOTIDE SEQUENCE</scope>
    <source>
        <strain evidence="2">B1-8020</strain>
    </source>
</reference>
<gene>
    <name evidence="2" type="ORF">IAB81_04560</name>
</gene>
<accession>A0A9D9IIU5</accession>
<dbReference type="PANTHER" id="PTHR30560">
    <property type="entry name" value="TRIGGER FACTOR CHAPERONE AND PEPTIDYL-PROLYL CIS/TRANS ISOMERASE"/>
    <property type="match status" value="1"/>
</dbReference>
<dbReference type="GO" id="GO:0051083">
    <property type="term" value="P:'de novo' cotranslational protein folding"/>
    <property type="evidence" value="ECO:0007669"/>
    <property type="project" value="TreeGrafter"/>
</dbReference>
<reference evidence="2" key="2">
    <citation type="journal article" date="2021" name="PeerJ">
        <title>Extensive microbial diversity within the chicken gut microbiome revealed by metagenomics and culture.</title>
        <authorList>
            <person name="Gilroy R."/>
            <person name="Ravi A."/>
            <person name="Getino M."/>
            <person name="Pursley I."/>
            <person name="Horton D.L."/>
            <person name="Alikhan N.F."/>
            <person name="Baker D."/>
            <person name="Gharbi K."/>
            <person name="Hall N."/>
            <person name="Watson M."/>
            <person name="Adriaenssens E.M."/>
            <person name="Foster-Nyarko E."/>
            <person name="Jarju S."/>
            <person name="Secka A."/>
            <person name="Antonio M."/>
            <person name="Oren A."/>
            <person name="Chaudhuri R.R."/>
            <person name="La Ragione R."/>
            <person name="Hildebrand F."/>
            <person name="Pallen M.J."/>
        </authorList>
    </citation>
    <scope>NUCLEOTIDE SEQUENCE</scope>
    <source>
        <strain evidence="2">B1-8020</strain>
    </source>
</reference>
<dbReference type="SUPFAM" id="SSF109998">
    <property type="entry name" value="Triger factor/SurA peptide-binding domain-like"/>
    <property type="match status" value="1"/>
</dbReference>
<dbReference type="GO" id="GO:0044183">
    <property type="term" value="F:protein folding chaperone"/>
    <property type="evidence" value="ECO:0007669"/>
    <property type="project" value="TreeGrafter"/>
</dbReference>
<dbReference type="GO" id="GO:0043022">
    <property type="term" value="F:ribosome binding"/>
    <property type="evidence" value="ECO:0007669"/>
    <property type="project" value="TreeGrafter"/>
</dbReference>
<organism evidence="2 3">
    <name type="scientific">Candidatus Merdivivens pullicola</name>
    <dbReference type="NCBI Taxonomy" id="2840872"/>
    <lineage>
        <taxon>Bacteria</taxon>
        <taxon>Pseudomonadati</taxon>
        <taxon>Bacteroidota</taxon>
        <taxon>Bacteroidia</taxon>
        <taxon>Bacteroidales</taxon>
        <taxon>Muribaculaceae</taxon>
        <taxon>Muribaculaceae incertae sedis</taxon>
        <taxon>Candidatus Merdivivens</taxon>
    </lineage>
</organism>
<evidence type="ECO:0000259" key="1">
    <source>
        <dbReference type="Pfam" id="PF05697"/>
    </source>
</evidence>
<comment type="caution">
    <text evidence="2">The sequence shown here is derived from an EMBL/GenBank/DDBJ whole genome shotgun (WGS) entry which is preliminary data.</text>
</comment>
<dbReference type="InterPro" id="IPR027304">
    <property type="entry name" value="Trigger_fact/SurA_dom_sf"/>
</dbReference>
<dbReference type="SUPFAM" id="SSF102735">
    <property type="entry name" value="Trigger factor ribosome-binding domain"/>
    <property type="match status" value="1"/>
</dbReference>
<dbReference type="AlphaFoldDB" id="A0A9D9IIU5"/>
<dbReference type="InterPro" id="IPR037041">
    <property type="entry name" value="Trigger_fac_C_sf"/>
</dbReference>
<dbReference type="Gene3D" id="3.30.70.1050">
    <property type="entry name" value="Trigger factor ribosome-binding domain"/>
    <property type="match status" value="1"/>
</dbReference>
<proteinExistence type="predicted"/>
<dbReference type="GO" id="GO:0015031">
    <property type="term" value="P:protein transport"/>
    <property type="evidence" value="ECO:0007669"/>
    <property type="project" value="InterPro"/>
</dbReference>
<dbReference type="Gene3D" id="1.10.3120.10">
    <property type="entry name" value="Trigger factor, C-terminal domain"/>
    <property type="match status" value="1"/>
</dbReference>
<evidence type="ECO:0000313" key="3">
    <source>
        <dbReference type="Proteomes" id="UP000823604"/>
    </source>
</evidence>
<dbReference type="Proteomes" id="UP000823604">
    <property type="component" value="Unassembled WGS sequence"/>
</dbReference>
<dbReference type="InterPro" id="IPR008881">
    <property type="entry name" value="Trigger_fac_ribosome-bd_bac"/>
</dbReference>
<dbReference type="PANTHER" id="PTHR30560:SF3">
    <property type="entry name" value="TRIGGER FACTOR-LIKE PROTEIN TIG, CHLOROPLASTIC"/>
    <property type="match status" value="1"/>
</dbReference>
<dbReference type="EMBL" id="JADIMA010000040">
    <property type="protein sequence ID" value="MBO8472881.1"/>
    <property type="molecule type" value="Genomic_DNA"/>
</dbReference>
<dbReference type="InterPro" id="IPR036611">
    <property type="entry name" value="Trigger_fac_ribosome-bd_sf"/>
</dbReference>